<feature type="compositionally biased region" description="Basic and acidic residues" evidence="5">
    <location>
        <begin position="172"/>
        <end position="188"/>
    </location>
</feature>
<evidence type="ECO:0000313" key="7">
    <source>
        <dbReference type="EMBL" id="KEH41382.1"/>
    </source>
</evidence>
<dbReference type="GO" id="GO:0016567">
    <property type="term" value="P:protein ubiquitination"/>
    <property type="evidence" value="ECO:0000318"/>
    <property type="project" value="GO_Central"/>
</dbReference>
<evidence type="ECO:0000313" key="8">
    <source>
        <dbReference type="EnsemblPlants" id="KEH41382"/>
    </source>
</evidence>
<dbReference type="GO" id="GO:0061630">
    <property type="term" value="F:ubiquitin protein ligase activity"/>
    <property type="evidence" value="ECO:0000318"/>
    <property type="project" value="GO_Central"/>
</dbReference>
<dbReference type="EnsemblPlants" id="KEH41382">
    <property type="protein sequence ID" value="KEH41382"/>
    <property type="gene ID" value="MTR_1g050382"/>
</dbReference>
<evidence type="ECO:0000259" key="6">
    <source>
        <dbReference type="PROSITE" id="PS50089"/>
    </source>
</evidence>
<accession>A0A072VHY1</accession>
<proteinExistence type="predicted"/>
<dbReference type="InterPro" id="IPR001841">
    <property type="entry name" value="Znf_RING"/>
</dbReference>
<organism evidence="7 9">
    <name type="scientific">Medicago truncatula</name>
    <name type="common">Barrel medic</name>
    <name type="synonym">Medicago tribuloides</name>
    <dbReference type="NCBI Taxonomy" id="3880"/>
    <lineage>
        <taxon>Eukaryota</taxon>
        <taxon>Viridiplantae</taxon>
        <taxon>Streptophyta</taxon>
        <taxon>Embryophyta</taxon>
        <taxon>Tracheophyta</taxon>
        <taxon>Spermatophyta</taxon>
        <taxon>Magnoliopsida</taxon>
        <taxon>eudicotyledons</taxon>
        <taxon>Gunneridae</taxon>
        <taxon>Pentapetalae</taxon>
        <taxon>rosids</taxon>
        <taxon>fabids</taxon>
        <taxon>Fabales</taxon>
        <taxon>Fabaceae</taxon>
        <taxon>Papilionoideae</taxon>
        <taxon>50 kb inversion clade</taxon>
        <taxon>NPAAA clade</taxon>
        <taxon>Hologalegina</taxon>
        <taxon>IRL clade</taxon>
        <taxon>Trifolieae</taxon>
        <taxon>Medicago</taxon>
    </lineage>
</organism>
<feature type="compositionally biased region" description="Basic and acidic residues" evidence="5">
    <location>
        <begin position="203"/>
        <end position="212"/>
    </location>
</feature>
<keyword evidence="1" id="KW-0479">Metal-binding</keyword>
<evidence type="ECO:0000256" key="5">
    <source>
        <dbReference type="SAM" id="MobiDB-lite"/>
    </source>
</evidence>
<dbReference type="SMART" id="SM00184">
    <property type="entry name" value="RING"/>
    <property type="match status" value="1"/>
</dbReference>
<evidence type="ECO:0000256" key="1">
    <source>
        <dbReference type="ARBA" id="ARBA00022723"/>
    </source>
</evidence>
<feature type="domain" description="RING-type" evidence="6">
    <location>
        <begin position="19"/>
        <end position="61"/>
    </location>
</feature>
<reference evidence="7 9" key="1">
    <citation type="journal article" date="2011" name="Nature">
        <title>The Medicago genome provides insight into the evolution of rhizobial symbioses.</title>
        <authorList>
            <person name="Young N.D."/>
            <person name="Debelle F."/>
            <person name="Oldroyd G.E."/>
            <person name="Geurts R."/>
            <person name="Cannon S.B."/>
            <person name="Udvardi M.K."/>
            <person name="Benedito V.A."/>
            <person name="Mayer K.F."/>
            <person name="Gouzy J."/>
            <person name="Schoof H."/>
            <person name="Van de Peer Y."/>
            <person name="Proost S."/>
            <person name="Cook D.R."/>
            <person name="Meyers B.C."/>
            <person name="Spannagl M."/>
            <person name="Cheung F."/>
            <person name="De Mita S."/>
            <person name="Krishnakumar V."/>
            <person name="Gundlach H."/>
            <person name="Zhou S."/>
            <person name="Mudge J."/>
            <person name="Bharti A.K."/>
            <person name="Murray J.D."/>
            <person name="Naoumkina M.A."/>
            <person name="Rosen B."/>
            <person name="Silverstein K.A."/>
            <person name="Tang H."/>
            <person name="Rombauts S."/>
            <person name="Zhao P.X."/>
            <person name="Zhou P."/>
            <person name="Barbe V."/>
            <person name="Bardou P."/>
            <person name="Bechner M."/>
            <person name="Bellec A."/>
            <person name="Berger A."/>
            <person name="Berges H."/>
            <person name="Bidwell S."/>
            <person name="Bisseling T."/>
            <person name="Choisne N."/>
            <person name="Couloux A."/>
            <person name="Denny R."/>
            <person name="Deshpande S."/>
            <person name="Dai X."/>
            <person name="Doyle J.J."/>
            <person name="Dudez A.M."/>
            <person name="Farmer A.D."/>
            <person name="Fouteau S."/>
            <person name="Franken C."/>
            <person name="Gibelin C."/>
            <person name="Gish J."/>
            <person name="Goldstein S."/>
            <person name="Gonzalez A.J."/>
            <person name="Green P.J."/>
            <person name="Hallab A."/>
            <person name="Hartog M."/>
            <person name="Hua A."/>
            <person name="Humphray S.J."/>
            <person name="Jeong D.H."/>
            <person name="Jing Y."/>
            <person name="Jocker A."/>
            <person name="Kenton S.M."/>
            <person name="Kim D.J."/>
            <person name="Klee K."/>
            <person name="Lai H."/>
            <person name="Lang C."/>
            <person name="Lin S."/>
            <person name="Macmil S.L."/>
            <person name="Magdelenat G."/>
            <person name="Matthews L."/>
            <person name="McCorrison J."/>
            <person name="Monaghan E.L."/>
            <person name="Mun J.H."/>
            <person name="Najar F.Z."/>
            <person name="Nicholson C."/>
            <person name="Noirot C."/>
            <person name="O'Bleness M."/>
            <person name="Paule C.R."/>
            <person name="Poulain J."/>
            <person name="Prion F."/>
            <person name="Qin B."/>
            <person name="Qu C."/>
            <person name="Retzel E.F."/>
            <person name="Riddle C."/>
            <person name="Sallet E."/>
            <person name="Samain S."/>
            <person name="Samson N."/>
            <person name="Sanders I."/>
            <person name="Saurat O."/>
            <person name="Scarpelli C."/>
            <person name="Schiex T."/>
            <person name="Segurens B."/>
            <person name="Severin A.J."/>
            <person name="Sherrier D.J."/>
            <person name="Shi R."/>
            <person name="Sims S."/>
            <person name="Singer S.R."/>
            <person name="Sinharoy S."/>
            <person name="Sterck L."/>
            <person name="Viollet A."/>
            <person name="Wang B.B."/>
            <person name="Wang K."/>
            <person name="Wang M."/>
            <person name="Wang X."/>
            <person name="Warfsmann J."/>
            <person name="Weissenbach J."/>
            <person name="White D.D."/>
            <person name="White J.D."/>
            <person name="Wiley G.B."/>
            <person name="Wincker P."/>
            <person name="Xing Y."/>
            <person name="Yang L."/>
            <person name="Yao Z."/>
            <person name="Ying F."/>
            <person name="Zhai J."/>
            <person name="Zhou L."/>
            <person name="Zuber A."/>
            <person name="Denarie J."/>
            <person name="Dixon R.A."/>
            <person name="May G.D."/>
            <person name="Schwartz D.C."/>
            <person name="Rogers J."/>
            <person name="Quetier F."/>
            <person name="Town C.D."/>
            <person name="Roe B.A."/>
        </authorList>
    </citation>
    <scope>NUCLEOTIDE SEQUENCE [LARGE SCALE GENOMIC DNA]</scope>
    <source>
        <strain evidence="7">A17</strain>
        <strain evidence="8 9">cv. Jemalong A17</strain>
    </source>
</reference>
<dbReference type="CDD" id="cd16448">
    <property type="entry name" value="RING-H2"/>
    <property type="match status" value="1"/>
</dbReference>
<dbReference type="SUPFAM" id="SSF57850">
    <property type="entry name" value="RING/U-box"/>
    <property type="match status" value="1"/>
</dbReference>
<feature type="region of interest" description="Disordered" evidence="5">
    <location>
        <begin position="119"/>
        <end position="220"/>
    </location>
</feature>
<dbReference type="HOGENOM" id="CLU_1257731_0_0_1"/>
<dbReference type="Proteomes" id="UP000002051">
    <property type="component" value="Unassembled WGS sequence"/>
</dbReference>
<keyword evidence="9" id="KW-1185">Reference proteome</keyword>
<protein>
    <submittedName>
        <fullName evidence="7">Zinc finger, C3HC4 type (RING finger) protein</fullName>
    </submittedName>
</protein>
<dbReference type="Gene3D" id="3.30.40.10">
    <property type="entry name" value="Zinc/RING finger domain, C3HC4 (zinc finger)"/>
    <property type="match status" value="1"/>
</dbReference>
<gene>
    <name evidence="7" type="ordered locus">MTR_1g050382</name>
</gene>
<evidence type="ECO:0000256" key="2">
    <source>
        <dbReference type="ARBA" id="ARBA00022771"/>
    </source>
</evidence>
<keyword evidence="3" id="KW-0862">Zinc</keyword>
<evidence type="ECO:0000256" key="4">
    <source>
        <dbReference type="PROSITE-ProRule" id="PRU00175"/>
    </source>
</evidence>
<evidence type="ECO:0000313" key="9">
    <source>
        <dbReference type="Proteomes" id="UP000002051"/>
    </source>
</evidence>
<name>A0A072VHY1_MEDTR</name>
<dbReference type="GO" id="GO:0008270">
    <property type="term" value="F:zinc ion binding"/>
    <property type="evidence" value="ECO:0007669"/>
    <property type="project" value="UniProtKB-KW"/>
</dbReference>
<dbReference type="EMBL" id="CM001217">
    <property type="protein sequence ID" value="KEH41382.1"/>
    <property type="molecule type" value="Genomic_DNA"/>
</dbReference>
<reference evidence="8" key="3">
    <citation type="submission" date="2015-04" db="UniProtKB">
        <authorList>
            <consortium name="EnsemblPlants"/>
        </authorList>
    </citation>
    <scope>IDENTIFICATION</scope>
    <source>
        <strain evidence="8">cv. Jemalong A17</strain>
    </source>
</reference>
<dbReference type="AlphaFoldDB" id="A0A072VHY1"/>
<dbReference type="InterPro" id="IPR013083">
    <property type="entry name" value="Znf_RING/FYVE/PHD"/>
</dbReference>
<dbReference type="Pfam" id="PF13639">
    <property type="entry name" value="zf-RING_2"/>
    <property type="match status" value="1"/>
</dbReference>
<evidence type="ECO:0000256" key="3">
    <source>
        <dbReference type="ARBA" id="ARBA00022833"/>
    </source>
</evidence>
<reference evidence="7 9" key="2">
    <citation type="journal article" date="2014" name="BMC Genomics">
        <title>An improved genome release (version Mt4.0) for the model legume Medicago truncatula.</title>
        <authorList>
            <person name="Tang H."/>
            <person name="Krishnakumar V."/>
            <person name="Bidwell S."/>
            <person name="Rosen B."/>
            <person name="Chan A."/>
            <person name="Zhou S."/>
            <person name="Gentzbittel L."/>
            <person name="Childs K.L."/>
            <person name="Yandell M."/>
            <person name="Gundlach H."/>
            <person name="Mayer K.F."/>
            <person name="Schwartz D.C."/>
            <person name="Town C.D."/>
        </authorList>
    </citation>
    <scope>GENOME REANNOTATION</scope>
    <source>
        <strain evidence="7">A17</strain>
        <strain evidence="8 9">cv. Jemalong A17</strain>
    </source>
</reference>
<dbReference type="PROSITE" id="PS50089">
    <property type="entry name" value="ZF_RING_2"/>
    <property type="match status" value="1"/>
</dbReference>
<sequence length="220" mass="26173">MYNICNYESIPDSEKDVECVVCLCKIEEGDDIRVLKCDHMYHRHCLDKWVAFKNHTCPLCRESLRPERVIIENHCREYYNPFSVLGLDLSSPERWMKSLHHDNLDQEQQPKNLFIITTTTTNNNLHNPDKRLNPSSTKSNEKPKTIPFQLTNKNQSKNNKNKKATIVSNGRRQIDDNGDEKEMVEEKSMMLMTRRKRYSDEEEIRRERESRDMWLSFESC</sequence>
<dbReference type="PANTHER" id="PTHR45969:SF55">
    <property type="entry name" value="OS07G0686300 PROTEIN"/>
    <property type="match status" value="1"/>
</dbReference>
<keyword evidence="2 4" id="KW-0863">Zinc-finger</keyword>
<dbReference type="PANTHER" id="PTHR45969">
    <property type="entry name" value="RING ZINC FINGER PROTEIN-RELATED"/>
    <property type="match status" value="1"/>
</dbReference>